<evidence type="ECO:0000313" key="3">
    <source>
        <dbReference type="Proteomes" id="UP000709295"/>
    </source>
</evidence>
<dbReference type="EMBL" id="JAENGY010002052">
    <property type="protein sequence ID" value="KAG6945673.1"/>
    <property type="molecule type" value="Genomic_DNA"/>
</dbReference>
<sequence>LATAIPRAPPRLSSSTPPRRVATEEERQRVLDAYEAGDDWLTVARYYNVSRAAAYRLSKSGDPSPPPRGRARANCVKCTNEMVAA</sequence>
<accession>A0A8J5I495</accession>
<feature type="non-terminal residue" evidence="2">
    <location>
        <position position="85"/>
    </location>
</feature>
<reference evidence="2" key="1">
    <citation type="submission" date="2021-01" db="EMBL/GenBank/DDBJ databases">
        <title>Phytophthora aleatoria, a newly-described species from Pinus radiata is distinct from Phytophthora cactorum isolates based on comparative genomics.</title>
        <authorList>
            <person name="Mcdougal R."/>
            <person name="Panda P."/>
            <person name="Williams N."/>
            <person name="Studholme D.J."/>
        </authorList>
    </citation>
    <scope>NUCLEOTIDE SEQUENCE</scope>
    <source>
        <strain evidence="2">NZFS 4037</strain>
    </source>
</reference>
<keyword evidence="3" id="KW-1185">Reference proteome</keyword>
<dbReference type="AlphaFoldDB" id="A0A8J5I495"/>
<proteinExistence type="predicted"/>
<feature type="compositionally biased region" description="Low complexity" evidence="1">
    <location>
        <begin position="10"/>
        <end position="20"/>
    </location>
</feature>
<evidence type="ECO:0000313" key="2">
    <source>
        <dbReference type="EMBL" id="KAG6945673.1"/>
    </source>
</evidence>
<name>A0A8J5I495_9STRA</name>
<comment type="caution">
    <text evidence="2">The sequence shown here is derived from an EMBL/GenBank/DDBJ whole genome shotgun (WGS) entry which is preliminary data.</text>
</comment>
<organism evidence="2 3">
    <name type="scientific">Phytophthora aleatoria</name>
    <dbReference type="NCBI Taxonomy" id="2496075"/>
    <lineage>
        <taxon>Eukaryota</taxon>
        <taxon>Sar</taxon>
        <taxon>Stramenopiles</taxon>
        <taxon>Oomycota</taxon>
        <taxon>Peronosporomycetes</taxon>
        <taxon>Peronosporales</taxon>
        <taxon>Peronosporaceae</taxon>
        <taxon>Phytophthora</taxon>
    </lineage>
</organism>
<protein>
    <submittedName>
        <fullName evidence="2">Uncharacterized protein</fullName>
    </submittedName>
</protein>
<evidence type="ECO:0000256" key="1">
    <source>
        <dbReference type="SAM" id="MobiDB-lite"/>
    </source>
</evidence>
<dbReference type="Proteomes" id="UP000709295">
    <property type="component" value="Unassembled WGS sequence"/>
</dbReference>
<feature type="region of interest" description="Disordered" evidence="1">
    <location>
        <begin position="1"/>
        <end position="26"/>
    </location>
</feature>
<feature type="non-terminal residue" evidence="2">
    <location>
        <position position="1"/>
    </location>
</feature>
<gene>
    <name evidence="2" type="ORF">JG688_00016445</name>
</gene>